<keyword evidence="10 20" id="KW-0675">Receptor</keyword>
<dbReference type="GO" id="GO:0005886">
    <property type="term" value="C:plasma membrane"/>
    <property type="evidence" value="ECO:0000318"/>
    <property type="project" value="GO_Central"/>
</dbReference>
<evidence type="ECO:0000256" key="2">
    <source>
        <dbReference type="ARBA" id="ARBA00022475"/>
    </source>
</evidence>
<evidence type="ECO:0000256" key="14">
    <source>
        <dbReference type="ARBA" id="ARBA00061678"/>
    </source>
</evidence>
<evidence type="ECO:0000313" key="20">
    <source>
        <dbReference type="EMBL" id="CCD64052.1"/>
    </source>
</evidence>
<keyword evidence="6" id="KW-0552">Olfaction</keyword>
<dbReference type="SUPFAM" id="SSF81321">
    <property type="entry name" value="Family A G protein-coupled receptor-like"/>
    <property type="match status" value="1"/>
</dbReference>
<dbReference type="WormBase" id="C09H5.3">
    <property type="protein sequence ID" value="CE08045"/>
    <property type="gene ID" value="WBGene00006188"/>
    <property type="gene designation" value="str-140"/>
</dbReference>
<comment type="similarity">
    <text evidence="14">Belongs to the nematode receptor-like protein str family.</text>
</comment>
<dbReference type="GO" id="GO:0060170">
    <property type="term" value="C:ciliary membrane"/>
    <property type="evidence" value="ECO:0007669"/>
    <property type="project" value="UniProtKB-SubCell"/>
</dbReference>
<keyword evidence="2" id="KW-1003">Cell membrane</keyword>
<keyword evidence="8" id="KW-0969">Cilium</keyword>
<protein>
    <recommendedName>
        <fullName evidence="16">Serpentine receptor class r-10</fullName>
    </recommendedName>
    <alternativeName>
        <fullName evidence="17">Odorant response abnormal protein 10</fullName>
    </alternativeName>
    <alternativeName>
        <fullName evidence="18">Olfactory receptor 10</fullName>
    </alternativeName>
</protein>
<dbReference type="Pfam" id="PF10326">
    <property type="entry name" value="7TM_GPCR_Str"/>
    <property type="match status" value="1"/>
</dbReference>
<dbReference type="KEGG" id="cel:CELE_C09H5.3"/>
<evidence type="ECO:0000256" key="11">
    <source>
        <dbReference type="ARBA" id="ARBA00023180"/>
    </source>
</evidence>
<feature type="transmembrane region" description="Helical" evidence="19">
    <location>
        <begin position="84"/>
        <end position="105"/>
    </location>
</feature>
<dbReference type="GO" id="GO:0006935">
    <property type="term" value="P:chemotaxis"/>
    <property type="evidence" value="ECO:0007669"/>
    <property type="project" value="UniProtKB-KW"/>
</dbReference>
<reference evidence="20 21" key="1">
    <citation type="journal article" date="1998" name="Science">
        <title>Genome sequence of the nematode C. elegans: a platform for investigating biology.</title>
        <authorList>
            <consortium name="The C. elegans sequencing consortium"/>
            <person name="Sulson J.E."/>
            <person name="Waterston R."/>
        </authorList>
    </citation>
    <scope>NUCLEOTIDE SEQUENCE [LARGE SCALE GENOMIC DNA]</scope>
    <source>
        <strain evidence="20 21">Bristol N2</strain>
    </source>
</reference>
<evidence type="ECO:0000256" key="7">
    <source>
        <dbReference type="ARBA" id="ARBA00022989"/>
    </source>
</evidence>
<proteinExistence type="inferred from homology"/>
<evidence type="ECO:0000256" key="4">
    <source>
        <dbReference type="ARBA" id="ARBA00022606"/>
    </source>
</evidence>
<evidence type="ECO:0000256" key="8">
    <source>
        <dbReference type="ARBA" id="ARBA00023069"/>
    </source>
</evidence>
<dbReference type="AGR" id="WB:WBGene00006188"/>
<evidence type="ECO:0000256" key="16">
    <source>
        <dbReference type="ARBA" id="ARBA00067967"/>
    </source>
</evidence>
<evidence type="ECO:0000256" key="12">
    <source>
        <dbReference type="ARBA" id="ARBA00023273"/>
    </source>
</evidence>
<sequence length="346" mass="40185">MNNFAIHLVQYIGFSLAQFTNLLLLYIIANKAKKLLGGYRYVMIVFVIYSLFYSWIEIAVSPLMYAHRSMFIIMVGSSLRYEELAGTFIVCLFCAAYSLMIALLATQFFYRFIAVCRPQCLYMINGYKLCLIFIPGVVIFFLWYFNVFFGMRSTFEKAEYMRNVVLDIYEEDTFQIVFVALQYWEDDLNGKSHFRMIDFVCYLGFLLMIASCFLTIVFCAMKIYFKLKEDLNSMSVRTKELNRQLMMTLMFQTIFPFFTMYSTVGTILTVPIFEIEVGKLANIPGMFASIYPAIEPIFAILCVKEFRNCVLCKKHFVSNVIPLQHSPIPRNSLMTAHASLQNSSNL</sequence>
<feature type="transmembrane region" description="Helical" evidence="19">
    <location>
        <begin position="202"/>
        <end position="225"/>
    </location>
</feature>
<keyword evidence="7 19" id="KW-1133">Transmembrane helix</keyword>
<dbReference type="AlphaFoldDB" id="O16328"/>
<evidence type="ECO:0000256" key="18">
    <source>
        <dbReference type="ARBA" id="ARBA00082489"/>
    </source>
</evidence>
<dbReference type="PANTHER" id="PTHR22943">
    <property type="entry name" value="7-TRANSMEMBRANE DOMAIN RECEPTOR C.ELEGANS"/>
    <property type="match status" value="1"/>
</dbReference>
<dbReference type="RefSeq" id="NP_505080.1">
    <property type="nucleotide sequence ID" value="NM_072679.4"/>
</dbReference>
<comment type="function">
    <text evidence="13">An odorant receptor which affects chemotaxis to the volatile odorant diacetyl. Specifies AWA neuronal cell fate via the odr-7 pathway.</text>
</comment>
<dbReference type="Gene3D" id="1.20.1070.10">
    <property type="entry name" value="Rhodopsin 7-helix transmembrane proteins"/>
    <property type="match status" value="1"/>
</dbReference>
<evidence type="ECO:0000313" key="22">
    <source>
        <dbReference type="WormBase" id="C09H5.3"/>
    </source>
</evidence>
<comment type="subunit">
    <text evidence="15">Interacts with odr-4.</text>
</comment>
<dbReference type="FunFam" id="1.20.1070.10:FF:000128">
    <property type="entry name" value="Seven TM Receptor"/>
    <property type="match status" value="1"/>
</dbReference>
<dbReference type="GeneID" id="192012"/>
<dbReference type="GO" id="GO:0042048">
    <property type="term" value="P:olfactory behavior"/>
    <property type="evidence" value="ECO:0000318"/>
    <property type="project" value="GO_Central"/>
</dbReference>
<evidence type="ECO:0000313" key="21">
    <source>
        <dbReference type="Proteomes" id="UP000001940"/>
    </source>
</evidence>
<dbReference type="OMA" id="WIEMIAL"/>
<dbReference type="EMBL" id="BX284605">
    <property type="protein sequence ID" value="CCD64052.1"/>
    <property type="molecule type" value="Genomic_DNA"/>
</dbReference>
<dbReference type="eggNOG" id="ENOG502SX90">
    <property type="taxonomic scope" value="Eukaryota"/>
</dbReference>
<evidence type="ECO:0000256" key="1">
    <source>
        <dbReference type="ARBA" id="ARBA00004272"/>
    </source>
</evidence>
<keyword evidence="4" id="KW-0716">Sensory transduction</keyword>
<evidence type="ECO:0000256" key="15">
    <source>
        <dbReference type="ARBA" id="ARBA00064300"/>
    </source>
</evidence>
<evidence type="ECO:0000256" key="9">
    <source>
        <dbReference type="ARBA" id="ARBA00023136"/>
    </source>
</evidence>
<keyword evidence="21" id="KW-1185">Reference proteome</keyword>
<dbReference type="PaxDb" id="6239-C09H5.3"/>
<gene>
    <name evidence="20 22" type="primary">str-140</name>
    <name evidence="22" type="ORF">C09H5.3</name>
    <name evidence="20" type="ORF">CELE_C09H5.3</name>
</gene>
<keyword evidence="5 19" id="KW-0812">Transmembrane</keyword>
<dbReference type="OrthoDB" id="5853018at2759"/>
<dbReference type="UCSC" id="C09H5.3">
    <property type="organism name" value="c. elegans"/>
</dbReference>
<dbReference type="PhylomeDB" id="O16328"/>
<organism evidence="20 21">
    <name type="scientific">Caenorhabditis elegans</name>
    <dbReference type="NCBI Taxonomy" id="6239"/>
    <lineage>
        <taxon>Eukaryota</taxon>
        <taxon>Metazoa</taxon>
        <taxon>Ecdysozoa</taxon>
        <taxon>Nematoda</taxon>
        <taxon>Chromadorea</taxon>
        <taxon>Rhabditida</taxon>
        <taxon>Rhabditina</taxon>
        <taxon>Rhabditomorpha</taxon>
        <taxon>Rhabditoidea</taxon>
        <taxon>Rhabditidae</taxon>
        <taxon>Peloderinae</taxon>
        <taxon>Caenorhabditis</taxon>
    </lineage>
</organism>
<evidence type="ECO:0000256" key="5">
    <source>
        <dbReference type="ARBA" id="ARBA00022692"/>
    </source>
</evidence>
<feature type="transmembrane region" description="Helical" evidence="19">
    <location>
        <begin position="126"/>
        <end position="145"/>
    </location>
</feature>
<dbReference type="GO" id="GO:0038022">
    <property type="term" value="F:G protein-coupled olfactory receptor activity"/>
    <property type="evidence" value="ECO:0000318"/>
    <property type="project" value="GO_Central"/>
</dbReference>
<keyword evidence="9 19" id="KW-0472">Membrane</keyword>
<dbReference type="InParanoid" id="O16328"/>
<dbReference type="SMR" id="O16328"/>
<evidence type="ECO:0000256" key="6">
    <source>
        <dbReference type="ARBA" id="ARBA00022725"/>
    </source>
</evidence>
<evidence type="ECO:0000256" key="10">
    <source>
        <dbReference type="ARBA" id="ARBA00023170"/>
    </source>
</evidence>
<dbReference type="InterPro" id="IPR019428">
    <property type="entry name" value="7TM_GPCR_serpentine_rcpt_Str"/>
</dbReference>
<keyword evidence="11" id="KW-0325">Glycoprotein</keyword>
<keyword evidence="3" id="KW-0145">Chemotaxis</keyword>
<feature type="transmembrane region" description="Helical" evidence="19">
    <location>
        <begin position="285"/>
        <end position="303"/>
    </location>
</feature>
<evidence type="ECO:0000256" key="13">
    <source>
        <dbReference type="ARBA" id="ARBA00054965"/>
    </source>
</evidence>
<accession>O16328</accession>
<name>O16328_CAEEL</name>
<evidence type="ECO:0000256" key="17">
    <source>
        <dbReference type="ARBA" id="ARBA00078653"/>
    </source>
</evidence>
<comment type="subcellular location">
    <subcellularLocation>
        <location evidence="1">Cell projection</location>
        <location evidence="1">Cilium membrane</location>
        <topology evidence="1">Multi-pass membrane protein</topology>
    </subcellularLocation>
</comment>
<evidence type="ECO:0000256" key="3">
    <source>
        <dbReference type="ARBA" id="ARBA00022500"/>
    </source>
</evidence>
<keyword evidence="12" id="KW-0966">Cell projection</keyword>
<dbReference type="GO" id="GO:0007186">
    <property type="term" value="P:G protein-coupled receptor signaling pathway"/>
    <property type="evidence" value="ECO:0000318"/>
    <property type="project" value="GO_Central"/>
</dbReference>
<dbReference type="PIR" id="T31760">
    <property type="entry name" value="T31760"/>
</dbReference>
<feature type="transmembrane region" description="Helical" evidence="19">
    <location>
        <begin position="245"/>
        <end position="273"/>
    </location>
</feature>
<feature type="transmembrane region" description="Helical" evidence="19">
    <location>
        <begin position="6"/>
        <end position="29"/>
    </location>
</feature>
<feature type="transmembrane region" description="Helical" evidence="19">
    <location>
        <begin position="41"/>
        <end position="64"/>
    </location>
</feature>
<dbReference type="CTD" id="192012"/>
<dbReference type="HOGENOM" id="CLU_036335_0_0_1"/>
<evidence type="ECO:0000256" key="19">
    <source>
        <dbReference type="SAM" id="Phobius"/>
    </source>
</evidence>
<dbReference type="PANTHER" id="PTHR22943:SF82">
    <property type="entry name" value="SEVEN TM RECEPTOR"/>
    <property type="match status" value="1"/>
</dbReference>
<dbReference type="Proteomes" id="UP000001940">
    <property type="component" value="Chromosome V"/>
</dbReference>